<dbReference type="AlphaFoldDB" id="A0A0F9E6F7"/>
<organism evidence="1">
    <name type="scientific">marine sediment metagenome</name>
    <dbReference type="NCBI Taxonomy" id="412755"/>
    <lineage>
        <taxon>unclassified sequences</taxon>
        <taxon>metagenomes</taxon>
        <taxon>ecological metagenomes</taxon>
    </lineage>
</organism>
<comment type="caution">
    <text evidence="1">The sequence shown here is derived from an EMBL/GenBank/DDBJ whole genome shotgun (WGS) entry which is preliminary data.</text>
</comment>
<name>A0A0F9E6F7_9ZZZZ</name>
<accession>A0A0F9E6F7</accession>
<evidence type="ECO:0000313" key="1">
    <source>
        <dbReference type="EMBL" id="KKL69574.1"/>
    </source>
</evidence>
<sequence length="120" mass="14080">MKEIRLFEIGFKDKPHSAGYSYKFYVAARDGEEAIKKGRKWLIEDHLRWWNESGRVIEMAELVDAEIDEWIDGETDTWLEKRFAKSPPLQAALKKVEERSIEEIESMELARLHDTGTLII</sequence>
<dbReference type="EMBL" id="LAZR01026170">
    <property type="protein sequence ID" value="KKL69574.1"/>
    <property type="molecule type" value="Genomic_DNA"/>
</dbReference>
<gene>
    <name evidence="1" type="ORF">LCGC14_2113580</name>
</gene>
<proteinExistence type="predicted"/>
<protein>
    <submittedName>
        <fullName evidence="1">Uncharacterized protein</fullName>
    </submittedName>
</protein>
<reference evidence="1" key="1">
    <citation type="journal article" date="2015" name="Nature">
        <title>Complex archaea that bridge the gap between prokaryotes and eukaryotes.</title>
        <authorList>
            <person name="Spang A."/>
            <person name="Saw J.H."/>
            <person name="Jorgensen S.L."/>
            <person name="Zaremba-Niedzwiedzka K."/>
            <person name="Martijn J."/>
            <person name="Lind A.E."/>
            <person name="van Eijk R."/>
            <person name="Schleper C."/>
            <person name="Guy L."/>
            <person name="Ettema T.J."/>
        </authorList>
    </citation>
    <scope>NUCLEOTIDE SEQUENCE</scope>
</reference>